<dbReference type="STRING" id="211165.GCA_000317285_03084"/>
<protein>
    <submittedName>
        <fullName evidence="2">GCN5-like N-acetyltransferase</fullName>
    </submittedName>
</protein>
<dbReference type="InterPro" id="IPR016181">
    <property type="entry name" value="Acyl_CoA_acyltransferase"/>
</dbReference>
<dbReference type="InterPro" id="IPR000182">
    <property type="entry name" value="GNAT_dom"/>
</dbReference>
<dbReference type="PANTHER" id="PTHR42791">
    <property type="entry name" value="GNAT FAMILY ACETYLTRANSFERASE"/>
    <property type="match status" value="1"/>
</dbReference>
<dbReference type="AlphaFoldDB" id="A0A3S0ZW36"/>
<evidence type="ECO:0000313" key="3">
    <source>
        <dbReference type="Proteomes" id="UP000268857"/>
    </source>
</evidence>
<gene>
    <name evidence="2" type="ORF">PCC6912_10470</name>
</gene>
<dbReference type="RefSeq" id="WP_235082854.1">
    <property type="nucleotide sequence ID" value="NZ_AJLN01000084.1"/>
</dbReference>
<accession>A0A3S0ZW36</accession>
<proteinExistence type="predicted"/>
<dbReference type="Proteomes" id="UP000268857">
    <property type="component" value="Unassembled WGS sequence"/>
</dbReference>
<keyword evidence="3" id="KW-1185">Reference proteome</keyword>
<dbReference type="EMBL" id="RSCJ01000003">
    <property type="protein sequence ID" value="RUR84931.1"/>
    <property type="molecule type" value="Genomic_DNA"/>
</dbReference>
<dbReference type="CDD" id="cd04301">
    <property type="entry name" value="NAT_SF"/>
    <property type="match status" value="1"/>
</dbReference>
<dbReference type="PROSITE" id="PS51186">
    <property type="entry name" value="GNAT"/>
    <property type="match status" value="1"/>
</dbReference>
<feature type="domain" description="N-acetyltransferase" evidence="1">
    <location>
        <begin position="53"/>
        <end position="202"/>
    </location>
</feature>
<evidence type="ECO:0000259" key="1">
    <source>
        <dbReference type="PROSITE" id="PS51186"/>
    </source>
</evidence>
<organism evidence="2 3">
    <name type="scientific">Chlorogloeopsis fritschii PCC 6912</name>
    <dbReference type="NCBI Taxonomy" id="211165"/>
    <lineage>
        <taxon>Bacteria</taxon>
        <taxon>Bacillati</taxon>
        <taxon>Cyanobacteriota</taxon>
        <taxon>Cyanophyceae</taxon>
        <taxon>Nostocales</taxon>
        <taxon>Chlorogloeopsidaceae</taxon>
        <taxon>Chlorogloeopsis</taxon>
    </lineage>
</organism>
<comment type="caution">
    <text evidence="2">The sequence shown here is derived from an EMBL/GenBank/DDBJ whole genome shotgun (WGS) entry which is preliminary data.</text>
</comment>
<reference evidence="2 3" key="1">
    <citation type="journal article" date="2019" name="Genome Biol. Evol.">
        <title>Day and night: Metabolic profiles and evolutionary relationships of six axenic non-marine cyanobacteria.</title>
        <authorList>
            <person name="Will S.E."/>
            <person name="Henke P."/>
            <person name="Boedeker C."/>
            <person name="Huang S."/>
            <person name="Brinkmann H."/>
            <person name="Rohde M."/>
            <person name="Jarek M."/>
            <person name="Friedl T."/>
            <person name="Seufert S."/>
            <person name="Schumacher M."/>
            <person name="Overmann J."/>
            <person name="Neumann-Schaal M."/>
            <person name="Petersen J."/>
        </authorList>
    </citation>
    <scope>NUCLEOTIDE SEQUENCE [LARGE SCALE GENOMIC DNA]</scope>
    <source>
        <strain evidence="2 3">PCC 6912</strain>
    </source>
</reference>
<dbReference type="Gene3D" id="3.40.630.30">
    <property type="match status" value="1"/>
</dbReference>
<dbReference type="GO" id="GO:0016747">
    <property type="term" value="F:acyltransferase activity, transferring groups other than amino-acyl groups"/>
    <property type="evidence" value="ECO:0007669"/>
    <property type="project" value="InterPro"/>
</dbReference>
<dbReference type="PANTHER" id="PTHR42791:SF1">
    <property type="entry name" value="N-ACETYLTRANSFERASE DOMAIN-CONTAINING PROTEIN"/>
    <property type="match status" value="1"/>
</dbReference>
<dbReference type="SUPFAM" id="SSF55729">
    <property type="entry name" value="Acyl-CoA N-acyltransferases (Nat)"/>
    <property type="match status" value="1"/>
</dbReference>
<dbReference type="Pfam" id="PF00583">
    <property type="entry name" value="Acetyltransf_1"/>
    <property type="match status" value="1"/>
</dbReference>
<name>A0A3S0ZW36_CHLFR</name>
<sequence length="207" mass="23145">MMTSNLVRLERSQINPASEILVKAFDDDPVLNCLISPSDRMKVNALNSLFKGILLASLPYNHIYTTVGSIKGVAAWLPPNHSHLNIFHFLPTVFSLTFKLGLSKVGRLISILSVLEEYHKGDLPQPHWYLNLLGVSPAHQGQGIGSLLLQPILQQADSQRLPCYLETSTPKAVRFYQKNGFEVLKTLDLLEGSSLIWTMKREPLSIK</sequence>
<dbReference type="InterPro" id="IPR052523">
    <property type="entry name" value="Trichothecene_AcTrans"/>
</dbReference>
<keyword evidence="2" id="KW-0808">Transferase</keyword>
<evidence type="ECO:0000313" key="2">
    <source>
        <dbReference type="EMBL" id="RUR84931.1"/>
    </source>
</evidence>